<dbReference type="PROSITE" id="PS51406">
    <property type="entry name" value="FIBRINOGEN_C_2"/>
    <property type="match status" value="1"/>
</dbReference>
<evidence type="ECO:0000256" key="1">
    <source>
        <dbReference type="ARBA" id="ARBA00023157"/>
    </source>
</evidence>
<organism evidence="5">
    <name type="scientific">Arion vulgaris</name>
    <dbReference type="NCBI Taxonomy" id="1028688"/>
    <lineage>
        <taxon>Eukaryota</taxon>
        <taxon>Metazoa</taxon>
        <taxon>Spiralia</taxon>
        <taxon>Lophotrochozoa</taxon>
        <taxon>Mollusca</taxon>
        <taxon>Gastropoda</taxon>
        <taxon>Heterobranchia</taxon>
        <taxon>Euthyneura</taxon>
        <taxon>Panpulmonata</taxon>
        <taxon>Eupulmonata</taxon>
        <taxon>Stylommatophora</taxon>
        <taxon>Helicina</taxon>
        <taxon>Arionoidea</taxon>
        <taxon>Arionidae</taxon>
        <taxon>Arion</taxon>
    </lineage>
</organism>
<dbReference type="SUPFAM" id="SSF56496">
    <property type="entry name" value="Fibrinogen C-terminal domain-like"/>
    <property type="match status" value="1"/>
</dbReference>
<accession>A0A0B7AH94</accession>
<evidence type="ECO:0000256" key="2">
    <source>
        <dbReference type="SAM" id="Coils"/>
    </source>
</evidence>
<dbReference type="SMART" id="SM00186">
    <property type="entry name" value="FBG"/>
    <property type="match status" value="1"/>
</dbReference>
<dbReference type="Gene3D" id="3.90.215.10">
    <property type="entry name" value="Gamma Fibrinogen, chain A, domain 1"/>
    <property type="match status" value="1"/>
</dbReference>
<proteinExistence type="predicted"/>
<protein>
    <recommendedName>
        <fullName evidence="4">Fibrinogen C-terminal domain-containing protein</fullName>
    </recommendedName>
</protein>
<feature type="domain" description="Fibrinogen C-terminal" evidence="4">
    <location>
        <begin position="270"/>
        <end position="476"/>
    </location>
</feature>
<dbReference type="InterPro" id="IPR050373">
    <property type="entry name" value="Fibrinogen_C-term_domain"/>
</dbReference>
<reference evidence="5" key="1">
    <citation type="submission" date="2014-12" db="EMBL/GenBank/DDBJ databases">
        <title>Insight into the proteome of Arion vulgaris.</title>
        <authorList>
            <person name="Aradska J."/>
            <person name="Bulat T."/>
            <person name="Smidak R."/>
            <person name="Sarate P."/>
            <person name="Gangsoo J."/>
            <person name="Sialana F."/>
            <person name="Bilban M."/>
            <person name="Lubec G."/>
        </authorList>
    </citation>
    <scope>NUCLEOTIDE SEQUENCE</scope>
    <source>
        <tissue evidence="5">Skin</tissue>
    </source>
</reference>
<evidence type="ECO:0000313" key="5">
    <source>
        <dbReference type="EMBL" id="CEK79300.1"/>
    </source>
</evidence>
<dbReference type="AlphaFoldDB" id="A0A0B7AH94"/>
<gene>
    <name evidence="5" type="primary">ORF114713</name>
</gene>
<evidence type="ECO:0000259" key="4">
    <source>
        <dbReference type="PROSITE" id="PS51406"/>
    </source>
</evidence>
<dbReference type="EMBL" id="HACG01032435">
    <property type="protein sequence ID" value="CEK79300.1"/>
    <property type="molecule type" value="Transcribed_RNA"/>
</dbReference>
<dbReference type="PROSITE" id="PS00514">
    <property type="entry name" value="FIBRINOGEN_C_1"/>
    <property type="match status" value="1"/>
</dbReference>
<name>A0A0B7AH94_9EUPU</name>
<sequence length="476" mass="53778">MESNRGILTCIFFLTFVIRTQSQEIILSVNRTPGKDICTIMRCSNADSSDGRFYSITSVNFFDISKPGAPLKVASAGMRDNLGLVVIPDKIKDINGTVSTTRTLILVTLNLLNETDCLEGVFLCQINFVNKSGREDKISKDSSSADNSNCTIPKYKLSKLQEKYNIDTTKFINEKNDSVQKLSNCKKYNTTLSQKYSNLEKEFNSSKSEISTLREDLHSCEEKVTELNETGSADKAQVTRLRDELSKIDKDLRQSSFISGLMLLKIMELSTQKQIQQTCFRKKQSVMALEPVRISATTMALCDTETDEGGWVIIQRHTSGYIDFYQDWQHYKNGFGSFETDYWLGLDNIHNLNAQGYTTLRVDVVYQGVKYYAEYASFNIGDETTKYQLSIDGYSGTAMDAMKNQNGMQFSTSDSDNDINTEYSCAVRLHSAWWFNNCTDANLNGVWGAHDKTGLRWTPLTGSESVTFSEMKIRHV</sequence>
<keyword evidence="3" id="KW-0732">Signal</keyword>
<dbReference type="InterPro" id="IPR002181">
    <property type="entry name" value="Fibrinogen_a/b/g_C_dom"/>
</dbReference>
<feature type="chain" id="PRO_5002111645" description="Fibrinogen C-terminal domain-containing protein" evidence="3">
    <location>
        <begin position="23"/>
        <end position="476"/>
    </location>
</feature>
<dbReference type="Pfam" id="PF00147">
    <property type="entry name" value="Fibrinogen_C"/>
    <property type="match status" value="1"/>
</dbReference>
<dbReference type="InterPro" id="IPR020837">
    <property type="entry name" value="Fibrinogen_CS"/>
</dbReference>
<dbReference type="PANTHER" id="PTHR19143">
    <property type="entry name" value="FIBRINOGEN/TENASCIN/ANGIOPOEITIN"/>
    <property type="match status" value="1"/>
</dbReference>
<dbReference type="CDD" id="cd00087">
    <property type="entry name" value="FReD"/>
    <property type="match status" value="1"/>
</dbReference>
<feature type="coiled-coil region" evidence="2">
    <location>
        <begin position="189"/>
        <end position="230"/>
    </location>
</feature>
<dbReference type="InterPro" id="IPR014716">
    <property type="entry name" value="Fibrinogen_a/b/g_C_1"/>
</dbReference>
<keyword evidence="1" id="KW-1015">Disulfide bond</keyword>
<feature type="signal peptide" evidence="3">
    <location>
        <begin position="1"/>
        <end position="22"/>
    </location>
</feature>
<dbReference type="InterPro" id="IPR036056">
    <property type="entry name" value="Fibrinogen-like_C"/>
</dbReference>
<evidence type="ECO:0000256" key="3">
    <source>
        <dbReference type="SAM" id="SignalP"/>
    </source>
</evidence>
<dbReference type="GO" id="GO:0005615">
    <property type="term" value="C:extracellular space"/>
    <property type="evidence" value="ECO:0007669"/>
    <property type="project" value="TreeGrafter"/>
</dbReference>
<keyword evidence="2" id="KW-0175">Coiled coil</keyword>